<evidence type="ECO:0000259" key="4">
    <source>
        <dbReference type="Pfam" id="PF00704"/>
    </source>
</evidence>
<sequence>MHCAPYQKPFFTIVPGEPEHRPTWRPRSLDLRDLWSSHKFMAPFTALRKLHLALSDCFFACGSTWGGPGYGECARETVRFLDLNTGLLLTGPQLDMACTWEWQQWGRVINMFDFDYELRFMIDNDTGLDLPELAKRKKAFLHGISSPLLILEWLLSVCSLAQKCISTESTPVCSVAFSKTWRAVRLFPAPSLSSSGPESGRGADYAIGIITDPVQDLASDSGDSVDLDSWELLTISHNAAIQRGSRLGKAETCCKARRLQDHHSSRLVLAALPSPSDAASASQTCTSTIPPRTNAKQSSQTKEYAALSTPCRKSDSTCQTTSVFGGDFCASMAQECGLRIVEFTTLHSHDNEFYSCVLPDIVAKPRKDGSCFVYTIKKDDGCFSIAVSRGITCNKKTWGWSGCKLLNEKAQICLSTGTPSCPVSVSNAVCGPQVVGTSVKNLHPHAIIRGSPLTKTARIAYYEFWYPNHKCLHMNVDQIDTTKYTHLHFAFAPGTFNILREEPPKLQNELLSRGMLMPLSNSTTLTASMSTGNSLAMMLTHICKKASDFPGIPSGDADFGKDYYETLIAPKSARDRSKSISGVLFGVNIDYVVYMTYDLHSQWDHNNWWASLSCPTGNCLRSHVNITETTDALSMITKAGVPSSKVVVGIASYERSSKMGRAGCTGPTSHSTTAMKRSSRFLRSTPSSRSRFRSMPSWATDTPVISSHDERRRSALAAPVASLPTVLGIATIQTTARMALARISRHVQPFIGMELMGSHWYNTVVPNVTYTLHDSDGFCEAFSTLAGAGLSHESWSRAANERRWHEVEDAAKVGSIKTKLDQVDKARGGSCKL</sequence>
<keyword evidence="6" id="KW-1185">Reference proteome</keyword>
<comment type="caution">
    <text evidence="5">The sequence shown here is derived from an EMBL/GenBank/DDBJ whole genome shotgun (WGS) entry which is preliminary data.</text>
</comment>
<evidence type="ECO:0000256" key="1">
    <source>
        <dbReference type="ARBA" id="ARBA00022669"/>
    </source>
</evidence>
<feature type="compositionally biased region" description="Polar residues" evidence="3">
    <location>
        <begin position="666"/>
        <end position="676"/>
    </location>
</feature>
<evidence type="ECO:0000313" key="6">
    <source>
        <dbReference type="Proteomes" id="UP001642720"/>
    </source>
</evidence>
<keyword evidence="2" id="KW-0843">Virulence</keyword>
<dbReference type="InterPro" id="IPR001223">
    <property type="entry name" value="Glyco_hydro18_cat"/>
</dbReference>
<dbReference type="Gene3D" id="3.20.20.80">
    <property type="entry name" value="Glycosidases"/>
    <property type="match status" value="2"/>
</dbReference>
<dbReference type="Proteomes" id="UP001642720">
    <property type="component" value="Unassembled WGS sequence"/>
</dbReference>
<feature type="compositionally biased region" description="Polar residues" evidence="3">
    <location>
        <begin position="283"/>
        <end position="300"/>
    </location>
</feature>
<dbReference type="PANTHER" id="PTHR47700:SF2">
    <property type="entry name" value="CHITINASE"/>
    <property type="match status" value="1"/>
</dbReference>
<feature type="region of interest" description="Disordered" evidence="3">
    <location>
        <begin position="279"/>
        <end position="300"/>
    </location>
</feature>
<dbReference type="GeneID" id="300575286"/>
<name>A0ABY2H9X8_9HYPO</name>
<evidence type="ECO:0000256" key="2">
    <source>
        <dbReference type="ARBA" id="ARBA00023026"/>
    </source>
</evidence>
<organism evidence="5 6">
    <name type="scientific">Trichoderma ghanense</name>
    <dbReference type="NCBI Taxonomy" id="65468"/>
    <lineage>
        <taxon>Eukaryota</taxon>
        <taxon>Fungi</taxon>
        <taxon>Dikarya</taxon>
        <taxon>Ascomycota</taxon>
        <taxon>Pezizomycotina</taxon>
        <taxon>Sordariomycetes</taxon>
        <taxon>Hypocreomycetidae</taxon>
        <taxon>Hypocreales</taxon>
        <taxon>Hypocreaceae</taxon>
        <taxon>Trichoderma</taxon>
    </lineage>
</organism>
<dbReference type="Pfam" id="PF00704">
    <property type="entry name" value="Glyco_hydro_18"/>
    <property type="match status" value="1"/>
</dbReference>
<evidence type="ECO:0000256" key="3">
    <source>
        <dbReference type="SAM" id="MobiDB-lite"/>
    </source>
</evidence>
<feature type="region of interest" description="Disordered" evidence="3">
    <location>
        <begin position="659"/>
        <end position="681"/>
    </location>
</feature>
<dbReference type="EMBL" id="PPTA01000004">
    <property type="protein sequence ID" value="TFB04572.1"/>
    <property type="molecule type" value="Genomic_DNA"/>
</dbReference>
<dbReference type="InterPro" id="IPR053214">
    <property type="entry name" value="LysM12-like"/>
</dbReference>
<proteinExistence type="predicted"/>
<dbReference type="PANTHER" id="PTHR47700">
    <property type="entry name" value="V CHITINASE, PUTATIVE (AFU_ORTHOLOGUE AFUA_6G13720)-RELATED"/>
    <property type="match status" value="1"/>
</dbReference>
<dbReference type="RefSeq" id="XP_073560773.1">
    <property type="nucleotide sequence ID" value="XM_073700836.1"/>
</dbReference>
<reference evidence="5 6" key="1">
    <citation type="submission" date="2018-01" db="EMBL/GenBank/DDBJ databases">
        <title>Genome characterization of the sugarcane-associated fungus Trichoderma ghanense CCMA-1212 and their application in lignocelulose bioconversion.</title>
        <authorList>
            <person name="Steindorff A.S."/>
            <person name="Mendes T.D."/>
            <person name="Vilela E.S.D."/>
            <person name="Rodrigues D.S."/>
            <person name="Formighieri E.F."/>
            <person name="Melo I.S."/>
            <person name="Favaro L.C.L."/>
        </authorList>
    </citation>
    <scope>NUCLEOTIDE SEQUENCE [LARGE SCALE GENOMIC DNA]</scope>
    <source>
        <strain evidence="5 6">CCMA-1212</strain>
    </source>
</reference>
<dbReference type="InterPro" id="IPR017853">
    <property type="entry name" value="GH"/>
</dbReference>
<gene>
    <name evidence="5" type="ORF">CCMA1212_003490</name>
</gene>
<feature type="domain" description="GH18" evidence="4">
    <location>
        <begin position="561"/>
        <end position="662"/>
    </location>
</feature>
<accession>A0ABY2H9X8</accession>
<evidence type="ECO:0000313" key="5">
    <source>
        <dbReference type="EMBL" id="TFB04572.1"/>
    </source>
</evidence>
<dbReference type="SUPFAM" id="SSF51445">
    <property type="entry name" value="(Trans)glycosidases"/>
    <property type="match status" value="1"/>
</dbReference>
<keyword evidence="1" id="KW-0147">Chitin-binding</keyword>
<protein>
    <recommendedName>
        <fullName evidence="4">GH18 domain-containing protein</fullName>
    </recommendedName>
</protein>